<evidence type="ECO:0000313" key="2">
    <source>
        <dbReference type="EMBL" id="PYD81290.1"/>
    </source>
</evidence>
<dbReference type="Proteomes" id="UP000247417">
    <property type="component" value="Unassembled WGS sequence"/>
</dbReference>
<feature type="transmembrane region" description="Helical" evidence="1">
    <location>
        <begin position="46"/>
        <end position="65"/>
    </location>
</feature>
<sequence length="66" mass="7546">MYCVVFQKKVFWTMSLESIGLPRTGPQPDGHRTSEVAGHHRTPVRGILFGLLFSVPLWALIFCLFR</sequence>
<dbReference type="EMBL" id="NKTX01000038">
    <property type="protein sequence ID" value="PYD81290.1"/>
    <property type="molecule type" value="Genomic_DNA"/>
</dbReference>
<name>A0A318QSD2_9PROT</name>
<organism evidence="2 3">
    <name type="scientific">Komagataeibacter oboediens</name>
    <dbReference type="NCBI Taxonomy" id="65958"/>
    <lineage>
        <taxon>Bacteria</taxon>
        <taxon>Pseudomonadati</taxon>
        <taxon>Pseudomonadota</taxon>
        <taxon>Alphaproteobacteria</taxon>
        <taxon>Acetobacterales</taxon>
        <taxon>Acetobacteraceae</taxon>
        <taxon>Komagataeibacter</taxon>
    </lineage>
</organism>
<reference evidence="2 3" key="1">
    <citation type="submission" date="2017-07" db="EMBL/GenBank/DDBJ databases">
        <title>A draft genome sequence of Komagataeibacter oboediens LMG 18849.</title>
        <authorList>
            <person name="Skraban J."/>
            <person name="Cleenwerck I."/>
            <person name="Vandamme P."/>
            <person name="Trcek J."/>
        </authorList>
    </citation>
    <scope>NUCLEOTIDE SEQUENCE [LARGE SCALE GENOMIC DNA]</scope>
    <source>
        <strain evidence="2 3">LMG 18849</strain>
    </source>
</reference>
<keyword evidence="1" id="KW-1133">Transmembrane helix</keyword>
<keyword evidence="1" id="KW-0472">Membrane</keyword>
<keyword evidence="1" id="KW-0812">Transmembrane</keyword>
<dbReference type="AlphaFoldDB" id="A0A318QSD2"/>
<evidence type="ECO:0000256" key="1">
    <source>
        <dbReference type="SAM" id="Phobius"/>
    </source>
</evidence>
<evidence type="ECO:0000313" key="3">
    <source>
        <dbReference type="Proteomes" id="UP000247417"/>
    </source>
</evidence>
<accession>A0A318QSD2</accession>
<protein>
    <submittedName>
        <fullName evidence="2">Uncharacterized protein</fullName>
    </submittedName>
</protein>
<proteinExistence type="predicted"/>
<comment type="caution">
    <text evidence="2">The sequence shown here is derived from an EMBL/GenBank/DDBJ whole genome shotgun (WGS) entry which is preliminary data.</text>
</comment>
<gene>
    <name evidence="2" type="ORF">CFR80_12580</name>
</gene>